<gene>
    <name evidence="1" type="ORF">BN940_02851</name>
</gene>
<dbReference type="OrthoDB" id="8810677at2"/>
<proteinExistence type="predicted"/>
<dbReference type="RefSeq" id="WP_052355550.1">
    <property type="nucleotide sequence ID" value="NZ_HG916765.1"/>
</dbReference>
<protein>
    <recommendedName>
        <fullName evidence="3">Phage protein</fullName>
    </recommendedName>
</protein>
<organism evidence="1 2">
    <name type="scientific">Castellaniella defragrans (strain DSM 12143 / CCUG 39792 / 65Phen)</name>
    <name type="common">Alcaligenes defragrans</name>
    <dbReference type="NCBI Taxonomy" id="1437824"/>
    <lineage>
        <taxon>Bacteria</taxon>
        <taxon>Pseudomonadati</taxon>
        <taxon>Pseudomonadota</taxon>
        <taxon>Betaproteobacteria</taxon>
        <taxon>Burkholderiales</taxon>
        <taxon>Alcaligenaceae</taxon>
        <taxon>Castellaniella</taxon>
    </lineage>
</organism>
<dbReference type="HOGENOM" id="CLU_162025_0_0_4"/>
<sequence length="121" mass="13267">MPTIDYAAKAKSAAKLLEKFGGPITLRQVIPGEYNPATNQMTEETIIDKLAVGVVLNYEQDVIDGTRIQSQDREIYLGADGLEAPTTTDKVVIGSSVFSILNVQAIQPYDVPVLYVLQVRR</sequence>
<name>W8X290_CASD6</name>
<dbReference type="eggNOG" id="ENOG5033CSB">
    <property type="taxonomic scope" value="Bacteria"/>
</dbReference>
<dbReference type="AlphaFoldDB" id="W8X290"/>
<evidence type="ECO:0000313" key="1">
    <source>
        <dbReference type="EMBL" id="CDM23046.1"/>
    </source>
</evidence>
<dbReference type="Proteomes" id="UP000019805">
    <property type="component" value="Chromosome"/>
</dbReference>
<accession>W8X290</accession>
<evidence type="ECO:0000313" key="2">
    <source>
        <dbReference type="Proteomes" id="UP000019805"/>
    </source>
</evidence>
<dbReference type="STRING" id="1437824.BN940_02851"/>
<reference evidence="1 2" key="1">
    <citation type="journal article" date="2014" name="BMC Microbiol.">
        <title>The oxygen-independent metabolism of cyclic monoterpenes in Castellaniella defragrans 65Phen.</title>
        <authorList>
            <person name="Petasch J."/>
            <person name="Disch E.M."/>
            <person name="Markert S."/>
            <person name="Becher D."/>
            <person name="Schweder T."/>
            <person name="Huttel B."/>
            <person name="Reinhardt R."/>
            <person name="Harder J."/>
        </authorList>
    </citation>
    <scope>NUCLEOTIDE SEQUENCE [LARGE SCALE GENOMIC DNA]</scope>
    <source>
        <strain evidence="1">65Phen</strain>
    </source>
</reference>
<dbReference type="KEGG" id="cdn:BN940_02851"/>
<evidence type="ECO:0008006" key="3">
    <source>
        <dbReference type="Google" id="ProtNLM"/>
    </source>
</evidence>
<dbReference type="EMBL" id="HG916765">
    <property type="protein sequence ID" value="CDM23046.1"/>
    <property type="molecule type" value="Genomic_DNA"/>
</dbReference>
<keyword evidence="2" id="KW-1185">Reference proteome</keyword>